<evidence type="ECO:0000313" key="2">
    <source>
        <dbReference type="EMBL" id="MCJ8211541.1"/>
    </source>
</evidence>
<protein>
    <submittedName>
        <fullName evidence="2">Uncharacterized protein</fullName>
    </submittedName>
</protein>
<proteinExistence type="predicted"/>
<evidence type="ECO:0000256" key="1">
    <source>
        <dbReference type="SAM" id="Phobius"/>
    </source>
</evidence>
<comment type="caution">
    <text evidence="2">The sequence shown here is derived from an EMBL/GenBank/DDBJ whole genome shotgun (WGS) entry which is preliminary data.</text>
</comment>
<dbReference type="RefSeq" id="WP_245132250.1">
    <property type="nucleotide sequence ID" value="NZ_JALJEJ010000010.1"/>
</dbReference>
<dbReference type="Proteomes" id="UP001139450">
    <property type="component" value="Unassembled WGS sequence"/>
</dbReference>
<reference evidence="2" key="1">
    <citation type="submission" date="2022-04" db="EMBL/GenBank/DDBJ databases">
        <title>Mucilaginibacter sp. RS28 isolated from freshwater.</title>
        <authorList>
            <person name="Ko S.-R."/>
        </authorList>
    </citation>
    <scope>NUCLEOTIDE SEQUENCE</scope>
    <source>
        <strain evidence="2">RS28</strain>
    </source>
</reference>
<keyword evidence="3" id="KW-1185">Reference proteome</keyword>
<accession>A0A9X1X5V4</accession>
<sequence length="136" mass="15329">MEKNRYLKSKAKNKKTAMTGVWLIILAIALFAFIVVKYARNTAEHIGESRMPEKEDAYEVAKEFVKEDSRSKNLDFGDDGFSYAKTGDSVFVVRSAYTENIGNGESKKTNFSVTIRYHGGSADSRSSWDLLNINLE</sequence>
<organism evidence="2 3">
    <name type="scientific">Mucilaginibacter straminoryzae</name>
    <dbReference type="NCBI Taxonomy" id="2932774"/>
    <lineage>
        <taxon>Bacteria</taxon>
        <taxon>Pseudomonadati</taxon>
        <taxon>Bacteroidota</taxon>
        <taxon>Sphingobacteriia</taxon>
        <taxon>Sphingobacteriales</taxon>
        <taxon>Sphingobacteriaceae</taxon>
        <taxon>Mucilaginibacter</taxon>
    </lineage>
</organism>
<evidence type="ECO:0000313" key="3">
    <source>
        <dbReference type="Proteomes" id="UP001139450"/>
    </source>
</evidence>
<keyword evidence="1" id="KW-0812">Transmembrane</keyword>
<dbReference type="EMBL" id="JALJEJ010000010">
    <property type="protein sequence ID" value="MCJ8211541.1"/>
    <property type="molecule type" value="Genomic_DNA"/>
</dbReference>
<keyword evidence="1" id="KW-0472">Membrane</keyword>
<dbReference type="AlphaFoldDB" id="A0A9X1X5V4"/>
<name>A0A9X1X5V4_9SPHI</name>
<gene>
    <name evidence="2" type="ORF">MUY27_17610</name>
</gene>
<keyword evidence="1" id="KW-1133">Transmembrane helix</keyword>
<feature type="transmembrane region" description="Helical" evidence="1">
    <location>
        <begin position="21"/>
        <end position="39"/>
    </location>
</feature>